<feature type="transmembrane region" description="Helical" evidence="1">
    <location>
        <begin position="76"/>
        <end position="98"/>
    </location>
</feature>
<dbReference type="AlphaFoldDB" id="A0A0V0SCS9"/>
<keyword evidence="1" id="KW-0812">Transmembrane</keyword>
<name>A0A0V0SCS9_9BILA</name>
<accession>A0A0V0SCS9</accession>
<dbReference type="EMBL" id="JYDL01000017">
    <property type="protein sequence ID" value="KRX24574.1"/>
    <property type="molecule type" value="Genomic_DNA"/>
</dbReference>
<keyword evidence="1" id="KW-0472">Membrane</keyword>
<feature type="transmembrane region" description="Helical" evidence="1">
    <location>
        <begin position="6"/>
        <end position="24"/>
    </location>
</feature>
<evidence type="ECO:0000313" key="2">
    <source>
        <dbReference type="EMBL" id="KRX24574.1"/>
    </source>
</evidence>
<protein>
    <submittedName>
        <fullName evidence="2">Uncharacterized protein</fullName>
    </submittedName>
</protein>
<comment type="caution">
    <text evidence="2">The sequence shown here is derived from an EMBL/GenBank/DDBJ whole genome shotgun (WGS) entry which is preliminary data.</text>
</comment>
<keyword evidence="1" id="KW-1133">Transmembrane helix</keyword>
<reference evidence="2 3" key="1">
    <citation type="submission" date="2015-01" db="EMBL/GenBank/DDBJ databases">
        <title>Evolution of Trichinella species and genotypes.</title>
        <authorList>
            <person name="Korhonen P.K."/>
            <person name="Edoardo P."/>
            <person name="Giuseppe L.R."/>
            <person name="Gasser R.B."/>
        </authorList>
    </citation>
    <scope>NUCLEOTIDE SEQUENCE [LARGE SCALE GENOMIC DNA]</scope>
    <source>
        <strain evidence="2">ISS37</strain>
    </source>
</reference>
<dbReference type="Proteomes" id="UP000054630">
    <property type="component" value="Unassembled WGS sequence"/>
</dbReference>
<keyword evidence="3" id="KW-1185">Reference proteome</keyword>
<sequence length="209" mass="24078">MYSVLWSGTTTAMLSILYIISSASSECLASVYLRIVCMLMFFVQCTGWIVMEFVEKRDWIVEFQSMITLQNPIAEIYMIALCFYVVSVTCCAVCLQFTMIGKSRWLSRENSCQALEDSSIQFPQSVSWHFQAIKSSTPRKAVHSSGAGRYKKRHKISKLNFNLHQKSADSFQSNRQWSFSRKLLTAKRQNKMPNPVWFPLDAEQSYAIE</sequence>
<feature type="transmembrane region" description="Helical" evidence="1">
    <location>
        <begin position="31"/>
        <end position="51"/>
    </location>
</feature>
<proteinExistence type="predicted"/>
<evidence type="ECO:0000256" key="1">
    <source>
        <dbReference type="SAM" id="Phobius"/>
    </source>
</evidence>
<gene>
    <name evidence="2" type="ORF">T07_791</name>
</gene>
<dbReference type="OrthoDB" id="5915835at2759"/>
<organism evidence="2 3">
    <name type="scientific">Trichinella nelsoni</name>
    <dbReference type="NCBI Taxonomy" id="6336"/>
    <lineage>
        <taxon>Eukaryota</taxon>
        <taxon>Metazoa</taxon>
        <taxon>Ecdysozoa</taxon>
        <taxon>Nematoda</taxon>
        <taxon>Enoplea</taxon>
        <taxon>Dorylaimia</taxon>
        <taxon>Trichinellida</taxon>
        <taxon>Trichinellidae</taxon>
        <taxon>Trichinella</taxon>
    </lineage>
</organism>
<evidence type="ECO:0000313" key="3">
    <source>
        <dbReference type="Proteomes" id="UP000054630"/>
    </source>
</evidence>